<evidence type="ECO:0000256" key="11">
    <source>
        <dbReference type="ARBA" id="ARBA00022989"/>
    </source>
</evidence>
<evidence type="ECO:0000256" key="14">
    <source>
        <dbReference type="ARBA" id="ARBA00023128"/>
    </source>
</evidence>
<keyword evidence="11 17" id="KW-1133">Transmembrane helix</keyword>
<comment type="catalytic activity">
    <reaction evidence="16 17">
        <text>a ubiquinone + NADH + 5 H(+)(in) = a ubiquinol + NAD(+) + 4 H(+)(out)</text>
        <dbReference type="Rhea" id="RHEA:29091"/>
        <dbReference type="Rhea" id="RHEA-COMP:9565"/>
        <dbReference type="Rhea" id="RHEA-COMP:9566"/>
        <dbReference type="ChEBI" id="CHEBI:15378"/>
        <dbReference type="ChEBI" id="CHEBI:16389"/>
        <dbReference type="ChEBI" id="CHEBI:17976"/>
        <dbReference type="ChEBI" id="CHEBI:57540"/>
        <dbReference type="ChEBI" id="CHEBI:57945"/>
        <dbReference type="EC" id="7.1.1.2"/>
    </reaction>
</comment>
<dbReference type="InterPro" id="IPR050175">
    <property type="entry name" value="Complex_I_Subunit_2"/>
</dbReference>
<dbReference type="PANTHER" id="PTHR46552">
    <property type="entry name" value="NADH-UBIQUINONE OXIDOREDUCTASE CHAIN 2"/>
    <property type="match status" value="1"/>
</dbReference>
<dbReference type="GO" id="GO:0006120">
    <property type="term" value="P:mitochondrial electron transport, NADH to ubiquinone"/>
    <property type="evidence" value="ECO:0007669"/>
    <property type="project" value="InterPro"/>
</dbReference>
<feature type="transmembrane region" description="Helical" evidence="17">
    <location>
        <begin position="113"/>
        <end position="133"/>
    </location>
</feature>
<comment type="similarity">
    <text evidence="2 17">Belongs to the complex I subunit 2 family.</text>
</comment>
<evidence type="ECO:0000256" key="3">
    <source>
        <dbReference type="ARBA" id="ARBA00012944"/>
    </source>
</evidence>
<evidence type="ECO:0000256" key="12">
    <source>
        <dbReference type="ARBA" id="ARBA00023027"/>
    </source>
</evidence>
<keyword evidence="13 17" id="KW-0830">Ubiquinone</keyword>
<feature type="transmembrane region" description="Helical" evidence="17">
    <location>
        <begin position="153"/>
        <end position="171"/>
    </location>
</feature>
<feature type="transmembrane region" description="Helical" evidence="17">
    <location>
        <begin position="240"/>
        <end position="261"/>
    </location>
</feature>
<protein>
    <recommendedName>
        <fullName evidence="4 17">NADH-ubiquinone oxidoreductase chain 2</fullName>
        <ecNumber evidence="3 17">7.1.1.2</ecNumber>
    </recommendedName>
</protein>
<evidence type="ECO:0000256" key="1">
    <source>
        <dbReference type="ARBA" id="ARBA00004448"/>
    </source>
</evidence>
<evidence type="ECO:0000256" key="9">
    <source>
        <dbReference type="ARBA" id="ARBA00022967"/>
    </source>
</evidence>
<dbReference type="InterPro" id="IPR010933">
    <property type="entry name" value="NADH_DH_su2_C"/>
</dbReference>
<dbReference type="PRINTS" id="PR01436">
    <property type="entry name" value="NADHDHGNASE2"/>
</dbReference>
<keyword evidence="7 17" id="KW-0812">Transmembrane</keyword>
<proteinExistence type="inferred from homology"/>
<evidence type="ECO:0000256" key="13">
    <source>
        <dbReference type="ARBA" id="ARBA00023075"/>
    </source>
</evidence>
<keyword evidence="9 17" id="KW-1278">Translocase</keyword>
<evidence type="ECO:0000259" key="18">
    <source>
        <dbReference type="Pfam" id="PF00361"/>
    </source>
</evidence>
<dbReference type="Pfam" id="PF00361">
    <property type="entry name" value="Proton_antipo_M"/>
    <property type="match status" value="1"/>
</dbReference>
<keyword evidence="14 17" id="KW-0496">Mitochondrion</keyword>
<keyword evidence="5" id="KW-0813">Transport</keyword>
<comment type="function">
    <text evidence="17">Core subunit of the mitochondrial membrane respiratory chain NADH dehydrogenase (Complex I) which catalyzes electron transfer from NADH through the respiratory chain, using ubiquinone as an electron acceptor. Essential for the catalytic activity and assembly of complex I.</text>
</comment>
<gene>
    <name evidence="20" type="primary">ND2</name>
</gene>
<name>A0A077EPB6_9SAUR</name>
<evidence type="ECO:0000256" key="8">
    <source>
        <dbReference type="ARBA" id="ARBA00022792"/>
    </source>
</evidence>
<evidence type="ECO:0000256" key="17">
    <source>
        <dbReference type="RuleBase" id="RU003403"/>
    </source>
</evidence>
<dbReference type="InterPro" id="IPR003917">
    <property type="entry name" value="NADH_UbQ_OxRdtase_chain2"/>
</dbReference>
<evidence type="ECO:0000256" key="16">
    <source>
        <dbReference type="ARBA" id="ARBA00049551"/>
    </source>
</evidence>
<evidence type="ECO:0000256" key="6">
    <source>
        <dbReference type="ARBA" id="ARBA00022660"/>
    </source>
</evidence>
<dbReference type="PANTHER" id="PTHR46552:SF1">
    <property type="entry name" value="NADH-UBIQUINONE OXIDOREDUCTASE CHAIN 2"/>
    <property type="match status" value="1"/>
</dbReference>
<keyword evidence="8 17" id="KW-0999">Mitochondrion inner membrane</keyword>
<comment type="subcellular location">
    <subcellularLocation>
        <location evidence="1 17">Mitochondrion inner membrane</location>
        <topology evidence="1 17">Multi-pass membrane protein</topology>
    </subcellularLocation>
</comment>
<dbReference type="GO" id="GO:0005743">
    <property type="term" value="C:mitochondrial inner membrane"/>
    <property type="evidence" value="ECO:0007669"/>
    <property type="project" value="UniProtKB-SubCell"/>
</dbReference>
<evidence type="ECO:0000259" key="19">
    <source>
        <dbReference type="Pfam" id="PF06444"/>
    </source>
</evidence>
<accession>A0A077EPB6</accession>
<evidence type="ECO:0000256" key="5">
    <source>
        <dbReference type="ARBA" id="ARBA00022448"/>
    </source>
</evidence>
<evidence type="ECO:0000256" key="7">
    <source>
        <dbReference type="ARBA" id="ARBA00022692"/>
    </source>
</evidence>
<dbReference type="AlphaFoldDB" id="A0A077EPB6"/>
<feature type="transmembrane region" description="Helical" evidence="17">
    <location>
        <begin position="85"/>
        <end position="106"/>
    </location>
</feature>
<keyword evidence="6 17" id="KW-0679">Respiratory chain</keyword>
<keyword evidence="15 17" id="KW-0472">Membrane</keyword>
<feature type="domain" description="NADH dehydrogenase subunit 2 C-terminal" evidence="19">
    <location>
        <begin position="290"/>
        <end position="342"/>
    </location>
</feature>
<evidence type="ECO:0000256" key="4">
    <source>
        <dbReference type="ARBA" id="ARBA00021008"/>
    </source>
</evidence>
<reference evidence="20" key="1">
    <citation type="journal article" date="2014" name="Zool. Scr.">
        <title>Cryptic species and Miocene diversification of Palaearctic naked-toed geckos (Squamata: Gekkonidae) in the Indian dry zone.</title>
        <authorList>
            <person name="Agarwal I."/>
            <person name="Bauer A.M."/>
            <person name="Jackman T.R."/>
            <person name="Karanth P."/>
        </authorList>
    </citation>
    <scope>NUCLEOTIDE SEQUENCE</scope>
</reference>
<feature type="domain" description="NADH:quinone oxidoreductase/Mrp antiporter transmembrane" evidence="18">
    <location>
        <begin position="23"/>
        <end position="285"/>
    </location>
</feature>
<organism evidence="20">
    <name type="scientific">Cyrtopodion aravallensis</name>
    <dbReference type="NCBI Taxonomy" id="1539983"/>
    <lineage>
        <taxon>Eukaryota</taxon>
        <taxon>Metazoa</taxon>
        <taxon>Chordata</taxon>
        <taxon>Craniata</taxon>
        <taxon>Vertebrata</taxon>
        <taxon>Euteleostomi</taxon>
        <taxon>Lepidosauria</taxon>
        <taxon>Squamata</taxon>
        <taxon>Bifurcata</taxon>
        <taxon>Gekkota</taxon>
        <taxon>Gekkonidae</taxon>
        <taxon>Gekkoninae</taxon>
        <taxon>Cyrtopodion</taxon>
    </lineage>
</organism>
<keyword evidence="10 17" id="KW-0249">Electron transport</keyword>
<dbReference type="GO" id="GO:0008137">
    <property type="term" value="F:NADH dehydrogenase (ubiquinone) activity"/>
    <property type="evidence" value="ECO:0007669"/>
    <property type="project" value="UniProtKB-EC"/>
</dbReference>
<feature type="transmembrane region" description="Helical" evidence="17">
    <location>
        <begin position="325"/>
        <end position="345"/>
    </location>
</feature>
<evidence type="ECO:0000313" key="20">
    <source>
        <dbReference type="EMBL" id="AIL52173.1"/>
    </source>
</evidence>
<keyword evidence="12 17" id="KW-0520">NAD</keyword>
<evidence type="ECO:0000256" key="2">
    <source>
        <dbReference type="ARBA" id="ARBA00007012"/>
    </source>
</evidence>
<evidence type="ECO:0000256" key="15">
    <source>
        <dbReference type="ARBA" id="ARBA00023136"/>
    </source>
</evidence>
<dbReference type="EC" id="7.1.1.2" evidence="3 17"/>
<dbReference type="EMBL" id="KJ794406">
    <property type="protein sequence ID" value="AIL52173.1"/>
    <property type="molecule type" value="Genomic_DNA"/>
</dbReference>
<geneLocation type="mitochondrion" evidence="20"/>
<feature type="transmembrane region" description="Helical" evidence="17">
    <location>
        <begin position="57"/>
        <end position="79"/>
    </location>
</feature>
<dbReference type="InterPro" id="IPR001750">
    <property type="entry name" value="ND/Mrp_TM"/>
</dbReference>
<evidence type="ECO:0000256" key="10">
    <source>
        <dbReference type="ARBA" id="ARBA00022982"/>
    </source>
</evidence>
<feature type="transmembrane region" description="Helical" evidence="17">
    <location>
        <begin position="281"/>
        <end position="304"/>
    </location>
</feature>
<sequence length="346" mass="38075">MNPLVWSFLITSLATSTIITMSSNHWILAWLGLELNTLSILPIIIKPHHPRATEAATKYFLIQASAAALILCASTLNAWQTGQWTMTNSLSTTATTMMTMAIMLKLGLAPAHLWYPEVLQGVTMMTALIITTWQKVAPLTLLYLTHHNLNTNTMMTIGLISALVGGLTGLNQTQIRKLMAFSSIAHMGWLITALAMSTSLTTLALLIYLVMTTTMFMALNTASAKTIMDLGTVWPHSPTLMTTTMLSLLSLGGLPPLSGFMPKWLILKDLTSNHLPMFSTMMLLSTLPSLFFYLRMAYLTVLTTPPSTTSTKHKWRFKTNLKKTTTLMALSTMALLPITAVLYSIT</sequence>
<dbReference type="Pfam" id="PF06444">
    <property type="entry name" value="NADH_dehy_S2_C"/>
    <property type="match status" value="1"/>
</dbReference>